<keyword evidence="1" id="KW-0812">Transmembrane</keyword>
<dbReference type="EMBL" id="HBEF01018889">
    <property type="protein sequence ID" value="CAD8339509.1"/>
    <property type="molecule type" value="Transcribed_RNA"/>
</dbReference>
<reference evidence="2" key="1">
    <citation type="submission" date="2021-01" db="EMBL/GenBank/DDBJ databases">
        <authorList>
            <person name="Corre E."/>
            <person name="Pelletier E."/>
            <person name="Niang G."/>
            <person name="Scheremetjew M."/>
            <person name="Finn R."/>
            <person name="Kale V."/>
            <person name="Holt S."/>
            <person name="Cochrane G."/>
            <person name="Meng A."/>
            <person name="Brown T."/>
            <person name="Cohen L."/>
        </authorList>
    </citation>
    <scope>NUCLEOTIDE SEQUENCE</scope>
    <source>
        <strain evidence="2">CCMP3328</strain>
    </source>
</reference>
<organism evidence="2">
    <name type="scientific">Craspedostauros australis</name>
    <dbReference type="NCBI Taxonomy" id="1486917"/>
    <lineage>
        <taxon>Eukaryota</taxon>
        <taxon>Sar</taxon>
        <taxon>Stramenopiles</taxon>
        <taxon>Ochrophyta</taxon>
        <taxon>Bacillariophyta</taxon>
        <taxon>Bacillariophyceae</taxon>
        <taxon>Bacillariophycidae</taxon>
        <taxon>Naviculales</taxon>
        <taxon>Naviculaceae</taxon>
        <taxon>Craspedostauros</taxon>
    </lineage>
</organism>
<dbReference type="AlphaFoldDB" id="A0A7R9ZPB6"/>
<proteinExistence type="predicted"/>
<name>A0A7R9ZPB6_9STRA</name>
<sequence>MISFPKLHNCRQHRLLDVANSSTAIAFLFASAYIVGFRLSRSHSLKKRTWSDIMTQATLTKGESRSPIRLNFQQNPTNPSRSSCARLFSLGLPASKIVGRSSRKYVQVQIIKVSSSSMDEKLNIANMVE</sequence>
<gene>
    <name evidence="2" type="ORF">CAUS1442_LOCUS11642</name>
</gene>
<evidence type="ECO:0000256" key="1">
    <source>
        <dbReference type="SAM" id="Phobius"/>
    </source>
</evidence>
<accession>A0A7R9ZPB6</accession>
<protein>
    <submittedName>
        <fullName evidence="2">Uncharacterized protein</fullName>
    </submittedName>
</protein>
<keyword evidence="1" id="KW-1133">Transmembrane helix</keyword>
<evidence type="ECO:0000313" key="2">
    <source>
        <dbReference type="EMBL" id="CAD8339509.1"/>
    </source>
</evidence>
<keyword evidence="1" id="KW-0472">Membrane</keyword>
<feature type="transmembrane region" description="Helical" evidence="1">
    <location>
        <begin position="20"/>
        <end position="39"/>
    </location>
</feature>